<evidence type="ECO:0000313" key="1">
    <source>
        <dbReference type="Ensembl" id="ENSOARP00020038187.1"/>
    </source>
</evidence>
<reference evidence="1" key="3">
    <citation type="submission" date="2025-09" db="UniProtKB">
        <authorList>
            <consortium name="Ensembl"/>
        </authorList>
    </citation>
    <scope>IDENTIFICATION</scope>
</reference>
<dbReference type="Ensembl" id="ENSOART00020066322.1">
    <property type="protein sequence ID" value="ENSOARP00020038187.1"/>
    <property type="gene ID" value="ENSOARG00020039200.1"/>
</dbReference>
<protein>
    <submittedName>
        <fullName evidence="1">Uncharacterized protein</fullName>
    </submittedName>
</protein>
<reference evidence="1" key="1">
    <citation type="submission" date="2020-11" db="EMBL/GenBank/DDBJ databases">
        <authorList>
            <person name="Davenport K.M."/>
            <person name="Bickhart D.M."/>
            <person name="Smith T.P.L."/>
            <person name="Murdoch B.M."/>
            <person name="Rosen B.D."/>
        </authorList>
    </citation>
    <scope>NUCLEOTIDE SEQUENCE [LARGE SCALE GENOMIC DNA]</scope>
    <source>
        <strain evidence="1">OAR_USU_Benz2616</strain>
    </source>
</reference>
<organism evidence="1">
    <name type="scientific">Ovis aries</name>
    <name type="common">Sheep</name>
    <dbReference type="NCBI Taxonomy" id="9940"/>
    <lineage>
        <taxon>Eukaryota</taxon>
        <taxon>Metazoa</taxon>
        <taxon>Chordata</taxon>
        <taxon>Craniata</taxon>
        <taxon>Vertebrata</taxon>
        <taxon>Euteleostomi</taxon>
        <taxon>Mammalia</taxon>
        <taxon>Eutheria</taxon>
        <taxon>Laurasiatheria</taxon>
        <taxon>Artiodactyla</taxon>
        <taxon>Ruminantia</taxon>
        <taxon>Pecora</taxon>
        <taxon>Bovidae</taxon>
        <taxon>Caprinae</taxon>
        <taxon>Ovis</taxon>
    </lineage>
</organism>
<name>A0AC11D0G9_SHEEP</name>
<proteinExistence type="predicted"/>
<reference evidence="1" key="2">
    <citation type="submission" date="2025-08" db="UniProtKB">
        <authorList>
            <consortium name="Ensembl"/>
        </authorList>
    </citation>
    <scope>IDENTIFICATION</scope>
</reference>
<accession>A0AC11D0G9</accession>
<sequence>MIRAVCGFAPYEQQAMELLTVSKDEWALKFIKKRVRTHIHTKRKREELSNVLAIIRREAAKKD</sequence>